<sequence length="153" mass="17356">MAAVIGHLEQFDKSVEQWISYIEWFEHFTIANGISEGRKVAALLSVIGGKTYGLLRSLIAVPKPGDKTYKDIVEVFQEHFCPKPLVIADRFRFHKCNQEEGESITQDVAVLKKLAQHCEFDTALNATLRDRLVCSLRSEAIQKRLLSESTLTY</sequence>
<protein>
    <submittedName>
        <fullName evidence="1">Uncharacterized protein</fullName>
    </submittedName>
</protein>
<evidence type="ECO:0000313" key="2">
    <source>
        <dbReference type="Proteomes" id="UP000008672"/>
    </source>
</evidence>
<keyword evidence="2" id="KW-1185">Reference proteome</keyword>
<dbReference type="EMBL" id="AFYH01186971">
    <property type="status" value="NOT_ANNOTATED_CDS"/>
    <property type="molecule type" value="Genomic_DNA"/>
</dbReference>
<proteinExistence type="predicted"/>
<dbReference type="PANTHER" id="PTHR33198:SF19">
    <property type="entry name" value="CCHC-TYPE DOMAIN-CONTAINING PROTEIN"/>
    <property type="match status" value="1"/>
</dbReference>
<dbReference type="HOGENOM" id="CLU_035540_3_1_1"/>
<dbReference type="eggNOG" id="ENOG502S2KI">
    <property type="taxonomic scope" value="Eukaryota"/>
</dbReference>
<accession>H3ADT3</accession>
<dbReference type="GeneTree" id="ENSGT00940000165756"/>
<name>H3ADT3_LATCH</name>
<dbReference type="Ensembl" id="ENSLACT00000007870.1">
    <property type="protein sequence ID" value="ENSLACP00000007804.1"/>
    <property type="gene ID" value="ENSLACG00000006912.1"/>
</dbReference>
<reference evidence="2" key="1">
    <citation type="submission" date="2011-08" db="EMBL/GenBank/DDBJ databases">
        <title>The draft genome of Latimeria chalumnae.</title>
        <authorList>
            <person name="Di Palma F."/>
            <person name="Alfoldi J."/>
            <person name="Johnson J."/>
            <person name="Berlin A."/>
            <person name="Gnerre S."/>
            <person name="Jaffe D."/>
            <person name="MacCallum I."/>
            <person name="Young S."/>
            <person name="Walker B.J."/>
            <person name="Lander E."/>
            <person name="Lindblad-Toh K."/>
        </authorList>
    </citation>
    <scope>NUCLEOTIDE SEQUENCE [LARGE SCALE GENOMIC DNA]</scope>
    <source>
        <strain evidence="2">Wild caught</strain>
    </source>
</reference>
<dbReference type="Proteomes" id="UP000008672">
    <property type="component" value="Unassembled WGS sequence"/>
</dbReference>
<reference evidence="1" key="3">
    <citation type="submission" date="2025-09" db="UniProtKB">
        <authorList>
            <consortium name="Ensembl"/>
        </authorList>
    </citation>
    <scope>IDENTIFICATION</scope>
</reference>
<evidence type="ECO:0000313" key="1">
    <source>
        <dbReference type="Ensembl" id="ENSLACP00000007804.1"/>
    </source>
</evidence>
<organism evidence="1 2">
    <name type="scientific">Latimeria chalumnae</name>
    <name type="common">Coelacanth</name>
    <dbReference type="NCBI Taxonomy" id="7897"/>
    <lineage>
        <taxon>Eukaryota</taxon>
        <taxon>Metazoa</taxon>
        <taxon>Chordata</taxon>
        <taxon>Craniata</taxon>
        <taxon>Vertebrata</taxon>
        <taxon>Euteleostomi</taxon>
        <taxon>Coelacanthiformes</taxon>
        <taxon>Coelacanthidae</taxon>
        <taxon>Latimeria</taxon>
    </lineage>
</organism>
<dbReference type="AlphaFoldDB" id="H3ADT3"/>
<reference evidence="1" key="2">
    <citation type="submission" date="2025-08" db="UniProtKB">
        <authorList>
            <consortium name="Ensembl"/>
        </authorList>
    </citation>
    <scope>IDENTIFICATION</scope>
</reference>
<dbReference type="PANTHER" id="PTHR33198">
    <property type="entry name" value="ANK_REP_REGION DOMAIN-CONTAINING PROTEIN-RELATED"/>
    <property type="match status" value="1"/>
</dbReference>
<dbReference type="OMA" id="MIYFIAN"/>
<dbReference type="InParanoid" id="H3ADT3"/>